<evidence type="ECO:0000313" key="1">
    <source>
        <dbReference type="EMBL" id="KKN31722.1"/>
    </source>
</evidence>
<proteinExistence type="predicted"/>
<comment type="caution">
    <text evidence="1">The sequence shown here is derived from an EMBL/GenBank/DDBJ whole genome shotgun (WGS) entry which is preliminary data.</text>
</comment>
<accession>A0A0F9Q428</accession>
<gene>
    <name evidence="1" type="ORF">LCGC14_0821070</name>
</gene>
<organism evidence="1">
    <name type="scientific">marine sediment metagenome</name>
    <dbReference type="NCBI Taxonomy" id="412755"/>
    <lineage>
        <taxon>unclassified sequences</taxon>
        <taxon>metagenomes</taxon>
        <taxon>ecological metagenomes</taxon>
    </lineage>
</organism>
<dbReference type="AlphaFoldDB" id="A0A0F9Q428"/>
<reference evidence="1" key="1">
    <citation type="journal article" date="2015" name="Nature">
        <title>Complex archaea that bridge the gap between prokaryotes and eukaryotes.</title>
        <authorList>
            <person name="Spang A."/>
            <person name="Saw J.H."/>
            <person name="Jorgensen S.L."/>
            <person name="Zaremba-Niedzwiedzka K."/>
            <person name="Martijn J."/>
            <person name="Lind A.E."/>
            <person name="van Eijk R."/>
            <person name="Schleper C."/>
            <person name="Guy L."/>
            <person name="Ettema T.J."/>
        </authorList>
    </citation>
    <scope>NUCLEOTIDE SEQUENCE</scope>
</reference>
<name>A0A0F9Q428_9ZZZZ</name>
<sequence>MEERWFDGDWFFDNSLNAWRYLKSGYYEAGVMHSSGDFLHQVSARETEALIRKLDSEGWIKPRLDERLRAEDLKITHRLIDLLQKK</sequence>
<dbReference type="EMBL" id="LAZR01002307">
    <property type="protein sequence ID" value="KKN31722.1"/>
    <property type="molecule type" value="Genomic_DNA"/>
</dbReference>
<protein>
    <submittedName>
        <fullName evidence="1">Uncharacterized protein</fullName>
    </submittedName>
</protein>